<sequence length="241" mass="27769">MILALKGSIDKGFKRVRGNLAVLCENPQEDLADIINIAIEELVRHKHEFPAFSALRRFAYEGRANVNEKLYRQITRKLTKKDKKNLDRLFVVEEDQQISPWQAVKSEPKNLTRQNLKERIEYNTWIDQYVTGLNALNLIPDVKIKKFSSEAKSMKAAEMEDLKLYKKYALAITLITVQKAVSLDDLGEMFIKQVTNLRQSRRLEKCEPLKAGKLLAASKAAYGYRTWLNKSNCSKRLSSFS</sequence>
<evidence type="ECO:0000313" key="2">
    <source>
        <dbReference type="Proteomes" id="UP000248798"/>
    </source>
</evidence>
<reference evidence="1 2" key="1">
    <citation type="submission" date="2018-06" db="EMBL/GenBank/DDBJ databases">
        <title>Complete Genome Sequence of Desulfobacter hydrogenophilus (DSM3380).</title>
        <authorList>
            <person name="Marietou A."/>
            <person name="Schreiber L."/>
            <person name="Marshall I."/>
            <person name="Jorgensen B."/>
        </authorList>
    </citation>
    <scope>NUCLEOTIDE SEQUENCE [LARGE SCALE GENOMIC DNA]</scope>
    <source>
        <strain evidence="1 2">DSM 3380</strain>
    </source>
</reference>
<dbReference type="AlphaFoldDB" id="A0A328F8A4"/>
<accession>A0A328F8A4</accession>
<comment type="caution">
    <text evidence="1">The sequence shown here is derived from an EMBL/GenBank/DDBJ whole genome shotgun (WGS) entry which is preliminary data.</text>
</comment>
<dbReference type="Proteomes" id="UP000248798">
    <property type="component" value="Unassembled WGS sequence"/>
</dbReference>
<proteinExistence type="predicted"/>
<gene>
    <name evidence="1" type="ORF">DO021_16535</name>
</gene>
<evidence type="ECO:0000313" key="1">
    <source>
        <dbReference type="EMBL" id="RAM00871.1"/>
    </source>
</evidence>
<protein>
    <submittedName>
        <fullName evidence="1">Uncharacterized protein</fullName>
    </submittedName>
</protein>
<organism evidence="1 2">
    <name type="scientific">Desulfobacter hydrogenophilus</name>
    <dbReference type="NCBI Taxonomy" id="2291"/>
    <lineage>
        <taxon>Bacteria</taxon>
        <taxon>Pseudomonadati</taxon>
        <taxon>Thermodesulfobacteriota</taxon>
        <taxon>Desulfobacteria</taxon>
        <taxon>Desulfobacterales</taxon>
        <taxon>Desulfobacteraceae</taxon>
        <taxon>Desulfobacter</taxon>
    </lineage>
</organism>
<dbReference type="EMBL" id="QLNI01000036">
    <property type="protein sequence ID" value="RAM00871.1"/>
    <property type="molecule type" value="Genomic_DNA"/>
</dbReference>
<name>A0A328F8A4_9BACT</name>